<accession>A0A261XWD4</accession>
<dbReference type="FunFam" id="3.30.160.60:FF:000032">
    <property type="entry name" value="Krueppel-like factor 4"/>
    <property type="match status" value="1"/>
</dbReference>
<evidence type="ECO:0000256" key="5">
    <source>
        <dbReference type="ARBA" id="ARBA00023015"/>
    </source>
</evidence>
<dbReference type="GO" id="GO:0000978">
    <property type="term" value="F:RNA polymerase II cis-regulatory region sequence-specific DNA binding"/>
    <property type="evidence" value="ECO:0007669"/>
    <property type="project" value="TreeGrafter"/>
</dbReference>
<dbReference type="GO" id="GO:0000981">
    <property type="term" value="F:DNA-binding transcription factor activity, RNA polymerase II-specific"/>
    <property type="evidence" value="ECO:0007669"/>
    <property type="project" value="UniProtKB-ARBA"/>
</dbReference>
<evidence type="ECO:0000256" key="8">
    <source>
        <dbReference type="SAM" id="MobiDB-lite"/>
    </source>
</evidence>
<dbReference type="PANTHER" id="PTHR14003:SF19">
    <property type="entry name" value="YY2 TRANSCRIPTION FACTOR"/>
    <property type="match status" value="1"/>
</dbReference>
<name>A0A261XWD4_9FUNG</name>
<dbReference type="InterPro" id="IPR036236">
    <property type="entry name" value="Znf_C2H2_sf"/>
</dbReference>
<feature type="domain" description="C2H2-type" evidence="9">
    <location>
        <begin position="234"/>
        <end position="263"/>
    </location>
</feature>
<feature type="region of interest" description="Disordered" evidence="8">
    <location>
        <begin position="1"/>
        <end position="167"/>
    </location>
</feature>
<keyword evidence="4" id="KW-0862">Zinc</keyword>
<dbReference type="AlphaFoldDB" id="A0A261XWD4"/>
<dbReference type="SUPFAM" id="SSF57667">
    <property type="entry name" value="beta-beta-alpha zinc fingers"/>
    <property type="match status" value="3"/>
</dbReference>
<feature type="compositionally biased region" description="Basic and acidic residues" evidence="8">
    <location>
        <begin position="349"/>
        <end position="358"/>
    </location>
</feature>
<dbReference type="GO" id="GO:0000785">
    <property type="term" value="C:chromatin"/>
    <property type="evidence" value="ECO:0007669"/>
    <property type="project" value="TreeGrafter"/>
</dbReference>
<keyword evidence="5" id="KW-0805">Transcription regulation</keyword>
<feature type="domain" description="C2H2-type" evidence="9">
    <location>
        <begin position="264"/>
        <end position="293"/>
    </location>
</feature>
<dbReference type="PROSITE" id="PS00028">
    <property type="entry name" value="ZINC_FINGER_C2H2_1"/>
    <property type="match status" value="4"/>
</dbReference>
<feature type="region of interest" description="Disordered" evidence="8">
    <location>
        <begin position="349"/>
        <end position="383"/>
    </location>
</feature>
<comment type="caution">
    <text evidence="10">The sequence shown here is derived from an EMBL/GenBank/DDBJ whole genome shotgun (WGS) entry which is preliminary data.</text>
</comment>
<evidence type="ECO:0000256" key="1">
    <source>
        <dbReference type="ARBA" id="ARBA00022723"/>
    </source>
</evidence>
<dbReference type="FunFam" id="3.30.160.60:FF:000125">
    <property type="entry name" value="Putative zinc finger protein 143"/>
    <property type="match status" value="1"/>
</dbReference>
<feature type="compositionally biased region" description="Polar residues" evidence="8">
    <location>
        <begin position="72"/>
        <end position="85"/>
    </location>
</feature>
<dbReference type="Gene3D" id="3.30.160.60">
    <property type="entry name" value="Classic Zinc Finger"/>
    <property type="match status" value="4"/>
</dbReference>
<dbReference type="PROSITE" id="PS50157">
    <property type="entry name" value="ZINC_FINGER_C2H2_2"/>
    <property type="match status" value="4"/>
</dbReference>
<dbReference type="FunFam" id="3.30.160.60:FF:000072">
    <property type="entry name" value="zinc finger protein 143 isoform X1"/>
    <property type="match status" value="1"/>
</dbReference>
<feature type="compositionally biased region" description="Basic and acidic residues" evidence="8">
    <location>
        <begin position="476"/>
        <end position="486"/>
    </location>
</feature>
<keyword evidence="11" id="KW-1185">Reference proteome</keyword>
<proteinExistence type="predicted"/>
<feature type="compositionally biased region" description="Acidic residues" evidence="8">
    <location>
        <begin position="121"/>
        <end position="140"/>
    </location>
</feature>
<evidence type="ECO:0000256" key="3">
    <source>
        <dbReference type="ARBA" id="ARBA00022771"/>
    </source>
</evidence>
<dbReference type="GO" id="GO:0008270">
    <property type="term" value="F:zinc ion binding"/>
    <property type="evidence" value="ECO:0007669"/>
    <property type="project" value="UniProtKB-KW"/>
</dbReference>
<feature type="domain" description="C2H2-type" evidence="9">
    <location>
        <begin position="324"/>
        <end position="349"/>
    </location>
</feature>
<dbReference type="InterPro" id="IPR013087">
    <property type="entry name" value="Znf_C2H2_type"/>
</dbReference>
<dbReference type="SMART" id="SM00355">
    <property type="entry name" value="ZnF_C2H2"/>
    <property type="match status" value="4"/>
</dbReference>
<evidence type="ECO:0000259" key="9">
    <source>
        <dbReference type="PROSITE" id="PS50157"/>
    </source>
</evidence>
<evidence type="ECO:0000313" key="10">
    <source>
        <dbReference type="EMBL" id="OZJ02667.1"/>
    </source>
</evidence>
<keyword evidence="3 7" id="KW-0863">Zinc-finger</keyword>
<feature type="domain" description="C2H2-type" evidence="9">
    <location>
        <begin position="294"/>
        <end position="323"/>
    </location>
</feature>
<dbReference type="GO" id="GO:0031519">
    <property type="term" value="C:PcG protein complex"/>
    <property type="evidence" value="ECO:0007669"/>
    <property type="project" value="TreeGrafter"/>
</dbReference>
<feature type="region of interest" description="Disordered" evidence="8">
    <location>
        <begin position="468"/>
        <end position="507"/>
    </location>
</feature>
<feature type="compositionally biased region" description="Basic and acidic residues" evidence="8">
    <location>
        <begin position="61"/>
        <end position="71"/>
    </location>
</feature>
<feature type="compositionally biased region" description="Basic and acidic residues" evidence="8">
    <location>
        <begin position="43"/>
        <end position="52"/>
    </location>
</feature>
<dbReference type="Pfam" id="PF00096">
    <property type="entry name" value="zf-C2H2"/>
    <property type="match status" value="3"/>
</dbReference>
<evidence type="ECO:0000256" key="4">
    <source>
        <dbReference type="ARBA" id="ARBA00022833"/>
    </source>
</evidence>
<dbReference type="OrthoDB" id="6077919at2759"/>
<protein>
    <recommendedName>
        <fullName evidence="9">C2H2-type domain-containing protein</fullName>
    </recommendedName>
</protein>
<keyword evidence="1" id="KW-0479">Metal-binding</keyword>
<feature type="compositionally biased region" description="Basic residues" evidence="8">
    <location>
        <begin position="13"/>
        <end position="27"/>
    </location>
</feature>
<dbReference type="Proteomes" id="UP000242875">
    <property type="component" value="Unassembled WGS sequence"/>
</dbReference>
<evidence type="ECO:0000256" key="2">
    <source>
        <dbReference type="ARBA" id="ARBA00022737"/>
    </source>
</evidence>
<dbReference type="PANTHER" id="PTHR14003">
    <property type="entry name" value="TRANSCRIPTIONAL REPRESSOR PROTEIN YY"/>
    <property type="match status" value="1"/>
</dbReference>
<feature type="compositionally biased region" description="Polar residues" evidence="8">
    <location>
        <begin position="1"/>
        <end position="11"/>
    </location>
</feature>
<sequence length="525" mass="57607">MAVLTSTTTLPRNKPRRLSGTKRKGRSVSHLVSPLTPPSNFDHFPDAGKSSEEDAVIDVSRLGEDDMHHETSLQVQENAHSSDSGETFLAKRGCAANGRSDSPSFSLPMSPPTSSRSESSTAEDGEDEDLEISIDDEEDDHPAMKRRRTEYARAQDTDSPLSPVSPLLQPSAEVAEKHDSPPADTMYRRPSSPLEALMLALESPSVQPLDRVEVPSASAPSENAKQNGSSKRTYACRFSGCDRFFMQLAHLRIHERCHTGLRPYACEYPGCDRAFTQLGNLKTHERKHTGERPYACTFPGCDKTFTQHGNLKTHERIHRDVKPFQCPAEGCGKGFTQLGNLKTHISKLHPELAVDSKPRSNSSAGRGKKRSTTRRASASAVEYKAGQPEILPVRRFSLHHPYVGYARPDASSESEQDDEGTGFWSYARPSWTTTGDDGAVNKIRRLLSASAPVTSFAADVCVLNHTSHVRGSGSRNLDHEAEEGSKSDVSSVRGSALPPKATHRDVVHLTKQEDDDVSFEIDIVD</sequence>
<evidence type="ECO:0000256" key="7">
    <source>
        <dbReference type="PROSITE-ProRule" id="PRU00042"/>
    </source>
</evidence>
<reference evidence="10 11" key="1">
    <citation type="journal article" date="2017" name="Mycologia">
        <title>Bifiguratus adelaidae, gen. et sp. nov., a new member of Mucoromycotina in endophytic and soil-dwelling habitats.</title>
        <authorList>
            <person name="Torres-Cruz T.J."/>
            <person name="Billingsley Tobias T.L."/>
            <person name="Almatruk M."/>
            <person name="Hesse C."/>
            <person name="Kuske C.R."/>
            <person name="Desiro A."/>
            <person name="Benucci G.M."/>
            <person name="Bonito G."/>
            <person name="Stajich J.E."/>
            <person name="Dunlap C."/>
            <person name="Arnold A.E."/>
            <person name="Porras-Alfaro A."/>
        </authorList>
    </citation>
    <scope>NUCLEOTIDE SEQUENCE [LARGE SCALE GENOMIC DNA]</scope>
    <source>
        <strain evidence="10 11">AZ0501</strain>
    </source>
</reference>
<evidence type="ECO:0000256" key="6">
    <source>
        <dbReference type="ARBA" id="ARBA00023163"/>
    </source>
</evidence>
<organism evidence="10 11">
    <name type="scientific">Bifiguratus adelaidae</name>
    <dbReference type="NCBI Taxonomy" id="1938954"/>
    <lineage>
        <taxon>Eukaryota</taxon>
        <taxon>Fungi</taxon>
        <taxon>Fungi incertae sedis</taxon>
        <taxon>Mucoromycota</taxon>
        <taxon>Mucoromycotina</taxon>
        <taxon>Endogonomycetes</taxon>
        <taxon>Endogonales</taxon>
        <taxon>Endogonales incertae sedis</taxon>
        <taxon>Bifiguratus</taxon>
    </lineage>
</organism>
<dbReference type="GO" id="GO:0005667">
    <property type="term" value="C:transcription regulator complex"/>
    <property type="evidence" value="ECO:0007669"/>
    <property type="project" value="TreeGrafter"/>
</dbReference>
<keyword evidence="2" id="KW-0677">Repeat</keyword>
<keyword evidence="6" id="KW-0804">Transcription</keyword>
<gene>
    <name evidence="10" type="ORF">BZG36_04781</name>
</gene>
<dbReference type="EMBL" id="MVBO01000135">
    <property type="protein sequence ID" value="OZJ02667.1"/>
    <property type="molecule type" value="Genomic_DNA"/>
</dbReference>
<evidence type="ECO:0000313" key="11">
    <source>
        <dbReference type="Proteomes" id="UP000242875"/>
    </source>
</evidence>